<accession>E2ASY1</accession>
<reference evidence="1 2" key="1">
    <citation type="journal article" date="2010" name="Science">
        <title>Genomic comparison of the ants Camponotus floridanus and Harpegnathos saltator.</title>
        <authorList>
            <person name="Bonasio R."/>
            <person name="Zhang G."/>
            <person name="Ye C."/>
            <person name="Mutti N.S."/>
            <person name="Fang X."/>
            <person name="Qin N."/>
            <person name="Donahue G."/>
            <person name="Yang P."/>
            <person name="Li Q."/>
            <person name="Li C."/>
            <person name="Zhang P."/>
            <person name="Huang Z."/>
            <person name="Berger S.L."/>
            <person name="Reinberg D."/>
            <person name="Wang J."/>
            <person name="Liebig J."/>
        </authorList>
    </citation>
    <scope>NUCLEOTIDE SEQUENCE [LARGE SCALE GENOMIC DNA]</scope>
    <source>
        <strain evidence="2">C129</strain>
    </source>
</reference>
<dbReference type="Proteomes" id="UP000000311">
    <property type="component" value="Unassembled WGS sequence"/>
</dbReference>
<organism evidence="2">
    <name type="scientific">Camponotus floridanus</name>
    <name type="common">Florida carpenter ant</name>
    <dbReference type="NCBI Taxonomy" id="104421"/>
    <lineage>
        <taxon>Eukaryota</taxon>
        <taxon>Metazoa</taxon>
        <taxon>Ecdysozoa</taxon>
        <taxon>Arthropoda</taxon>
        <taxon>Hexapoda</taxon>
        <taxon>Insecta</taxon>
        <taxon>Pterygota</taxon>
        <taxon>Neoptera</taxon>
        <taxon>Endopterygota</taxon>
        <taxon>Hymenoptera</taxon>
        <taxon>Apocrita</taxon>
        <taxon>Aculeata</taxon>
        <taxon>Formicoidea</taxon>
        <taxon>Formicidae</taxon>
        <taxon>Formicinae</taxon>
        <taxon>Camponotus</taxon>
    </lineage>
</organism>
<proteinExistence type="predicted"/>
<protein>
    <submittedName>
        <fullName evidence="1">Uncharacterized protein</fullName>
    </submittedName>
</protein>
<sequence>MFCVPVMVLGHPSCTPENQYSPESTAHLSVIPLPVGYTAIQLYGWVSPSANCSSSACPLVTTQNPLCIRQWSHFRIYPGPPCIRRLHPAVPIEGTLPPNSYPPNAHPQKPSTLTAQPLKIALPDSVDSRNNHHCNIDFSTLSSNRLHNPCKSRLPLQPTKKAQVHIAVVKVSMSAAIRDLPSVNALSCIVSLALTESFIS</sequence>
<dbReference type="EMBL" id="GL442417">
    <property type="protein sequence ID" value="EFN63462.1"/>
    <property type="molecule type" value="Genomic_DNA"/>
</dbReference>
<gene>
    <name evidence="1" type="ORF">EAG_12803</name>
</gene>
<dbReference type="AlphaFoldDB" id="E2ASY1"/>
<evidence type="ECO:0000313" key="2">
    <source>
        <dbReference type="Proteomes" id="UP000000311"/>
    </source>
</evidence>
<evidence type="ECO:0000313" key="1">
    <source>
        <dbReference type="EMBL" id="EFN63462.1"/>
    </source>
</evidence>
<name>E2ASY1_CAMFO</name>
<keyword evidence="2" id="KW-1185">Reference proteome</keyword>
<dbReference type="InParanoid" id="E2ASY1"/>